<evidence type="ECO:0000313" key="3">
    <source>
        <dbReference type="Proteomes" id="UP000245783"/>
    </source>
</evidence>
<evidence type="ECO:0000256" key="1">
    <source>
        <dbReference type="SAM" id="MobiDB-lite"/>
    </source>
</evidence>
<protein>
    <submittedName>
        <fullName evidence="2">Uncharacterized protein</fullName>
    </submittedName>
</protein>
<feature type="non-terminal residue" evidence="2">
    <location>
        <position position="80"/>
    </location>
</feature>
<dbReference type="GeneID" id="37036394"/>
<reference evidence="2 3" key="1">
    <citation type="journal article" date="2018" name="Mol. Biol. Evol.">
        <title>Broad Genomic Sampling Reveals a Smut Pathogenic Ancestry of the Fungal Clade Ustilaginomycotina.</title>
        <authorList>
            <person name="Kijpornyongpan T."/>
            <person name="Mondo S.J."/>
            <person name="Barry K."/>
            <person name="Sandor L."/>
            <person name="Lee J."/>
            <person name="Lipzen A."/>
            <person name="Pangilinan J."/>
            <person name="LaButti K."/>
            <person name="Hainaut M."/>
            <person name="Henrissat B."/>
            <person name="Grigoriev I.V."/>
            <person name="Spatafora J.W."/>
            <person name="Aime M.C."/>
        </authorList>
    </citation>
    <scope>NUCLEOTIDE SEQUENCE [LARGE SCALE GENOMIC DNA]</scope>
    <source>
        <strain evidence="2 3">MCA 4658</strain>
    </source>
</reference>
<evidence type="ECO:0000313" key="2">
    <source>
        <dbReference type="EMBL" id="PWN40540.1"/>
    </source>
</evidence>
<proteinExistence type="predicted"/>
<dbReference type="InParanoid" id="A0A316VT39"/>
<accession>A0A316VT39</accession>
<feature type="region of interest" description="Disordered" evidence="1">
    <location>
        <begin position="51"/>
        <end position="80"/>
    </location>
</feature>
<organism evidence="2 3">
    <name type="scientific">Ceraceosorus guamensis</name>
    <dbReference type="NCBI Taxonomy" id="1522189"/>
    <lineage>
        <taxon>Eukaryota</taxon>
        <taxon>Fungi</taxon>
        <taxon>Dikarya</taxon>
        <taxon>Basidiomycota</taxon>
        <taxon>Ustilaginomycotina</taxon>
        <taxon>Exobasidiomycetes</taxon>
        <taxon>Ceraceosorales</taxon>
        <taxon>Ceraceosoraceae</taxon>
        <taxon>Ceraceosorus</taxon>
    </lineage>
</organism>
<dbReference type="RefSeq" id="XP_025367700.1">
    <property type="nucleotide sequence ID" value="XM_025514524.1"/>
</dbReference>
<sequence>MLDSHYKSIQMATGRTNIMVPSAKDQSHKMAASASAGGCFDFAPSQKCPAPALHPSVPTPAPKKDAKGRTRILPPEPWSS</sequence>
<name>A0A316VT39_9BASI</name>
<gene>
    <name evidence="2" type="ORF">IE81DRAFT_325475</name>
</gene>
<dbReference type="AlphaFoldDB" id="A0A316VT39"/>
<keyword evidence="3" id="KW-1185">Reference proteome</keyword>
<dbReference type="Proteomes" id="UP000245783">
    <property type="component" value="Unassembled WGS sequence"/>
</dbReference>
<dbReference type="EMBL" id="KZ819414">
    <property type="protein sequence ID" value="PWN40540.1"/>
    <property type="molecule type" value="Genomic_DNA"/>
</dbReference>